<keyword evidence="2" id="KW-1185">Reference proteome</keyword>
<evidence type="ECO:0008006" key="3">
    <source>
        <dbReference type="Google" id="ProtNLM"/>
    </source>
</evidence>
<dbReference type="Proteomes" id="UP000295172">
    <property type="component" value="Unassembled WGS sequence"/>
</dbReference>
<organism evidence="1 2">
    <name type="scientific">Kribbella turkmenica</name>
    <dbReference type="NCBI Taxonomy" id="2530375"/>
    <lineage>
        <taxon>Bacteria</taxon>
        <taxon>Bacillati</taxon>
        <taxon>Actinomycetota</taxon>
        <taxon>Actinomycetes</taxon>
        <taxon>Propionibacteriales</taxon>
        <taxon>Kribbellaceae</taxon>
        <taxon>Kribbella</taxon>
    </lineage>
</organism>
<dbReference type="AlphaFoldDB" id="A0A4R4W9L1"/>
<dbReference type="RefSeq" id="WP_132326697.1">
    <property type="nucleotide sequence ID" value="NZ_SMKR01000201.1"/>
</dbReference>
<sequence length="92" mass="9906">MRIEVCGLFDVGAATAVRTSSHEICAALADAVLLDLGAVTDLEEGFDLSGFVDEIQRHYWISGCRLWLTATHPSLVPALTDHHGSRTAVATR</sequence>
<comment type="caution">
    <text evidence="1">The sequence shown here is derived from an EMBL/GenBank/DDBJ whole genome shotgun (WGS) entry which is preliminary data.</text>
</comment>
<proteinExistence type="predicted"/>
<gene>
    <name evidence="1" type="ORF">E1218_31525</name>
</gene>
<protein>
    <recommendedName>
        <fullName evidence="3">STAS domain-containing protein</fullName>
    </recommendedName>
</protein>
<reference evidence="1 2" key="1">
    <citation type="submission" date="2019-02" db="EMBL/GenBank/DDBJ databases">
        <title>Draft genome sequences of novel Actinobacteria.</title>
        <authorList>
            <person name="Sahin N."/>
            <person name="Ay H."/>
            <person name="Saygin H."/>
        </authorList>
    </citation>
    <scope>NUCLEOTIDE SEQUENCE [LARGE SCALE GENOMIC DNA]</scope>
    <source>
        <strain evidence="1 2">16K104</strain>
    </source>
</reference>
<name>A0A4R4W9L1_9ACTN</name>
<evidence type="ECO:0000313" key="1">
    <source>
        <dbReference type="EMBL" id="TDD15429.1"/>
    </source>
</evidence>
<dbReference type="EMBL" id="SMKR01000201">
    <property type="protein sequence ID" value="TDD15429.1"/>
    <property type="molecule type" value="Genomic_DNA"/>
</dbReference>
<evidence type="ECO:0000313" key="2">
    <source>
        <dbReference type="Proteomes" id="UP000295172"/>
    </source>
</evidence>
<accession>A0A4R4W9L1</accession>